<comment type="caution">
    <text evidence="3">The sequence shown here is derived from an EMBL/GenBank/DDBJ whole genome shotgun (WGS) entry which is preliminary data.</text>
</comment>
<accession>A0ABD0T7J6</accession>
<dbReference type="Proteomes" id="UP001549921">
    <property type="component" value="Unassembled WGS sequence"/>
</dbReference>
<evidence type="ECO:0000313" key="4">
    <source>
        <dbReference type="Proteomes" id="UP001549921"/>
    </source>
</evidence>
<protein>
    <recommendedName>
        <fullName evidence="2">FP protein C-terminal domain-containing protein</fullName>
    </recommendedName>
</protein>
<dbReference type="Pfam" id="PF25298">
    <property type="entry name" value="Baculo_FP_2nd"/>
    <property type="match status" value="1"/>
</dbReference>
<dbReference type="InterPro" id="IPR057251">
    <property type="entry name" value="FP_C"/>
</dbReference>
<evidence type="ECO:0000256" key="1">
    <source>
        <dbReference type="SAM" id="Coils"/>
    </source>
</evidence>
<dbReference type="InterPro" id="IPR004244">
    <property type="entry name" value="Transposase_22"/>
</dbReference>
<dbReference type="InterPro" id="IPR013083">
    <property type="entry name" value="Znf_RING/FYVE/PHD"/>
</dbReference>
<keyword evidence="1" id="KW-0175">Coiled coil</keyword>
<feature type="domain" description="FP protein C-terminal" evidence="2">
    <location>
        <begin position="320"/>
        <end position="371"/>
    </location>
</feature>
<dbReference type="CDD" id="cd15489">
    <property type="entry name" value="PHD_SF"/>
    <property type="match status" value="1"/>
</dbReference>
<dbReference type="InterPro" id="IPR011011">
    <property type="entry name" value="Znf_FYVE_PHD"/>
</dbReference>
<dbReference type="Gene3D" id="3.30.40.10">
    <property type="entry name" value="Zinc/RING finger domain, C3HC4 (zinc finger)"/>
    <property type="match status" value="1"/>
</dbReference>
<dbReference type="SUPFAM" id="SSF57903">
    <property type="entry name" value="FYVE/PHD zinc finger"/>
    <property type="match status" value="1"/>
</dbReference>
<gene>
    <name evidence="3" type="ORF">ABMA28_016076</name>
</gene>
<evidence type="ECO:0000313" key="3">
    <source>
        <dbReference type="EMBL" id="KAL0839339.1"/>
    </source>
</evidence>
<feature type="coiled-coil region" evidence="1">
    <location>
        <begin position="159"/>
        <end position="213"/>
    </location>
</feature>
<sequence length="375" mass="43302">MNAPPNNKCAGCQKPIPNREYLRCMACKATYDIDCANISYKLFCLMKKKDQWKCPECMSKRPKTGNINTPARPTVADNMDELGLVLPSDQEDHNITHRKKPQELTDKTTFYNQEMLNPEPSTSGALGDYMHDRYDMVTELKLYMSELIRDQTDSLHTAISELRDTIKAQNNRIQQLETRVQELENQKNQHPDVSSLRNTISDLQAEIHDRDQELLLNDIEITGFPEEANENSTHIVIALAKKIGFDLDEKDVVCAERAGPPRPPAQDGTAARPRPLAVRLTRRATRDALLRAARVRRRVTTEGLPVSGPVQPFYVNERLTRHHRQIFQKARELSRVYKFKYVWTREGKIFVRKEDGKPRHRLRSEIDLERVFLSN</sequence>
<dbReference type="EMBL" id="JBEDNZ010000008">
    <property type="protein sequence ID" value="KAL0839339.1"/>
    <property type="molecule type" value="Genomic_DNA"/>
</dbReference>
<reference evidence="3 4" key="1">
    <citation type="submission" date="2024-06" db="EMBL/GenBank/DDBJ databases">
        <title>A chromosome-level genome assembly of beet webworm, Loxostege sticticalis.</title>
        <authorList>
            <person name="Zhang Y."/>
        </authorList>
    </citation>
    <scope>NUCLEOTIDE SEQUENCE [LARGE SCALE GENOMIC DNA]</scope>
    <source>
        <strain evidence="3">AQ028</strain>
        <tissue evidence="3">Male pupae</tissue>
    </source>
</reference>
<dbReference type="AlphaFoldDB" id="A0ABD0T7J6"/>
<dbReference type="PANTHER" id="PTHR11505">
    <property type="entry name" value="L1 TRANSPOSABLE ELEMENT-RELATED"/>
    <property type="match status" value="1"/>
</dbReference>
<organism evidence="3 4">
    <name type="scientific">Loxostege sticticalis</name>
    <name type="common">Beet webworm moth</name>
    <dbReference type="NCBI Taxonomy" id="481309"/>
    <lineage>
        <taxon>Eukaryota</taxon>
        <taxon>Metazoa</taxon>
        <taxon>Ecdysozoa</taxon>
        <taxon>Arthropoda</taxon>
        <taxon>Hexapoda</taxon>
        <taxon>Insecta</taxon>
        <taxon>Pterygota</taxon>
        <taxon>Neoptera</taxon>
        <taxon>Endopterygota</taxon>
        <taxon>Lepidoptera</taxon>
        <taxon>Glossata</taxon>
        <taxon>Ditrysia</taxon>
        <taxon>Pyraloidea</taxon>
        <taxon>Crambidae</taxon>
        <taxon>Pyraustinae</taxon>
        <taxon>Loxostege</taxon>
    </lineage>
</organism>
<dbReference type="Gene3D" id="3.30.70.1820">
    <property type="entry name" value="L1 transposable element, RRM domain"/>
    <property type="match status" value="1"/>
</dbReference>
<proteinExistence type="predicted"/>
<name>A0ABD0T7J6_LOXSC</name>
<evidence type="ECO:0000259" key="2">
    <source>
        <dbReference type="Pfam" id="PF25298"/>
    </source>
</evidence>